<name>A0A840Q808_9PSEU</name>
<dbReference type="InterPro" id="IPR014031">
    <property type="entry name" value="Ketoacyl_synth_C"/>
</dbReference>
<accession>A0A840Q808</accession>
<evidence type="ECO:0000313" key="6">
    <source>
        <dbReference type="EMBL" id="MBB5156854.1"/>
    </source>
</evidence>
<dbReference type="PANTHER" id="PTHR11712:SF322">
    <property type="entry name" value="POLYKETIDE BETA-KETOACYL SYNTHASE 2-RELATED"/>
    <property type="match status" value="1"/>
</dbReference>
<comment type="caution">
    <text evidence="6">The sequence shown here is derived from an EMBL/GenBank/DDBJ whole genome shotgun (WGS) entry which is preliminary data.</text>
</comment>
<dbReference type="EC" id="2.3.1.-" evidence="6"/>
<dbReference type="InterPro" id="IPR000794">
    <property type="entry name" value="Beta-ketoacyl_synthase"/>
</dbReference>
<dbReference type="InterPro" id="IPR016039">
    <property type="entry name" value="Thiolase-like"/>
</dbReference>
<dbReference type="InterPro" id="IPR014030">
    <property type="entry name" value="Ketoacyl_synth_N"/>
</dbReference>
<evidence type="ECO:0000259" key="5">
    <source>
        <dbReference type="PROSITE" id="PS52004"/>
    </source>
</evidence>
<dbReference type="GO" id="GO:0004315">
    <property type="term" value="F:3-oxoacyl-[acyl-carrier-protein] synthase activity"/>
    <property type="evidence" value="ECO:0007669"/>
    <property type="project" value="TreeGrafter"/>
</dbReference>
<dbReference type="SUPFAM" id="SSF53901">
    <property type="entry name" value="Thiolase-like"/>
    <property type="match status" value="2"/>
</dbReference>
<dbReference type="GO" id="GO:0006633">
    <property type="term" value="P:fatty acid biosynthetic process"/>
    <property type="evidence" value="ECO:0007669"/>
    <property type="project" value="TreeGrafter"/>
</dbReference>
<evidence type="ECO:0000256" key="4">
    <source>
        <dbReference type="RuleBase" id="RU003694"/>
    </source>
</evidence>
<dbReference type="PROSITE" id="PS52004">
    <property type="entry name" value="KS3_2"/>
    <property type="match status" value="1"/>
</dbReference>
<keyword evidence="2 4" id="KW-0808">Transferase</keyword>
<comment type="similarity">
    <text evidence="1 4">Belongs to the thiolase-like superfamily. Beta-ketoacyl-ACP synthases family.</text>
</comment>
<reference evidence="6 7" key="1">
    <citation type="submission" date="2020-08" db="EMBL/GenBank/DDBJ databases">
        <title>Sequencing the genomes of 1000 actinobacteria strains.</title>
        <authorList>
            <person name="Klenk H.-P."/>
        </authorList>
    </citation>
    <scope>NUCLEOTIDE SEQUENCE [LARGE SCALE GENOMIC DNA]</scope>
    <source>
        <strain evidence="6 7">DSM 45584</strain>
    </source>
</reference>
<dbReference type="InterPro" id="IPR020841">
    <property type="entry name" value="PKS_Beta-ketoAc_synthase_dom"/>
</dbReference>
<dbReference type="AlphaFoldDB" id="A0A840Q808"/>
<gene>
    <name evidence="6" type="ORF">BJ970_004388</name>
</gene>
<feature type="domain" description="Ketosynthase family 3 (KS3)" evidence="5">
    <location>
        <begin position="2"/>
        <end position="402"/>
    </location>
</feature>
<keyword evidence="7" id="KW-1185">Reference proteome</keyword>
<dbReference type="CDD" id="cd00832">
    <property type="entry name" value="CLF"/>
    <property type="match status" value="1"/>
</dbReference>
<dbReference type="PANTHER" id="PTHR11712">
    <property type="entry name" value="POLYKETIDE SYNTHASE-RELATED"/>
    <property type="match status" value="1"/>
</dbReference>
<evidence type="ECO:0000256" key="3">
    <source>
        <dbReference type="ARBA" id="ARBA00023315"/>
    </source>
</evidence>
<evidence type="ECO:0000256" key="2">
    <source>
        <dbReference type="ARBA" id="ARBA00022679"/>
    </source>
</evidence>
<keyword evidence="3 6" id="KW-0012">Acyltransferase</keyword>
<dbReference type="RefSeq" id="WP_184727908.1">
    <property type="nucleotide sequence ID" value="NZ_JACHIW010000001.1"/>
</dbReference>
<sequence length="405" mass="42380">MNGSVVVTGLGLVTPNGLGTEDVWSATLRGRSGLAMVDRFDPSQYPAWIAGEVFPFAPEQHISSRLIPQTDHMTRLALTAADYAVRDAKIDLTELPEFGAGVVTAATTGGFEFGQRELERLWSKGPQHVSAYQSFAWFYAVNTGQISIRHGLRGPAGVVVGDQAGGLDAIAQARRQVRKGTSLMIAGGADSTLCPWAWVAQLANNLMSRATEPDQAYVPFDDRACGYVPGEGAAMLVLQPGAGSDVGPVAAYGEIAGHAATFDRRAATGMSAGLRKAIELALIDASLTPSDIDVVFADGYAVKRLDDSEVTAIADVFGVRGVPVTVPKTMVGRLYSAGPVLDLALALLALRDGVIPPTINSAPGSHHALDLVVGQPRTAALNAALVIARGYGGFNSAMVVKSLEE</sequence>
<evidence type="ECO:0000256" key="1">
    <source>
        <dbReference type="ARBA" id="ARBA00008467"/>
    </source>
</evidence>
<dbReference type="Proteomes" id="UP000584374">
    <property type="component" value="Unassembled WGS sequence"/>
</dbReference>
<dbReference type="EMBL" id="JACHIW010000001">
    <property type="protein sequence ID" value="MBB5156854.1"/>
    <property type="molecule type" value="Genomic_DNA"/>
</dbReference>
<dbReference type="Pfam" id="PF00109">
    <property type="entry name" value="ketoacyl-synt"/>
    <property type="match status" value="1"/>
</dbReference>
<evidence type="ECO:0000313" key="7">
    <source>
        <dbReference type="Proteomes" id="UP000584374"/>
    </source>
</evidence>
<organism evidence="6 7">
    <name type="scientific">Saccharopolyspora phatthalungensis</name>
    <dbReference type="NCBI Taxonomy" id="664693"/>
    <lineage>
        <taxon>Bacteria</taxon>
        <taxon>Bacillati</taxon>
        <taxon>Actinomycetota</taxon>
        <taxon>Actinomycetes</taxon>
        <taxon>Pseudonocardiales</taxon>
        <taxon>Pseudonocardiaceae</taxon>
        <taxon>Saccharopolyspora</taxon>
    </lineage>
</organism>
<dbReference type="Pfam" id="PF02801">
    <property type="entry name" value="Ketoacyl-synt_C"/>
    <property type="match status" value="1"/>
</dbReference>
<protein>
    <submittedName>
        <fullName evidence="6">Act minimal PKS chain-length factor (CLF/KS beta)</fullName>
        <ecNumber evidence="6">2.3.1.-</ecNumber>
    </submittedName>
</protein>
<dbReference type="Gene3D" id="3.40.47.10">
    <property type="match status" value="2"/>
</dbReference>
<proteinExistence type="inferred from homology"/>